<dbReference type="InterPro" id="IPR024079">
    <property type="entry name" value="MetalloPept_cat_dom_sf"/>
</dbReference>
<feature type="binding site" evidence="14">
    <location>
        <position position="125"/>
    </location>
    <ligand>
        <name>Ca(2+)</name>
        <dbReference type="ChEBI" id="CHEBI:29108"/>
        <label>1</label>
    </ligand>
</feature>
<accession>A7RJ23</accession>
<feature type="short sequence motif" description="Cysteine switch" evidence="15">
    <location>
        <begin position="55"/>
        <end position="62"/>
    </location>
</feature>
<dbReference type="Gene3D" id="2.110.10.10">
    <property type="entry name" value="Hemopexin-like domain"/>
    <property type="match status" value="1"/>
</dbReference>
<feature type="binding site" evidence="14">
    <location>
        <position position="186"/>
    </location>
    <ligand>
        <name>Zn(2+)</name>
        <dbReference type="ChEBI" id="CHEBI:29105"/>
        <label>1</label>
    </ligand>
</feature>
<feature type="binding site" description="in inhibited form" evidence="14">
    <location>
        <position position="57"/>
    </location>
    <ligand>
        <name>Zn(2+)</name>
        <dbReference type="ChEBI" id="CHEBI:29105"/>
        <label>2</label>
        <note>catalytic</note>
    </ligand>
</feature>
<feature type="non-terminal residue" evidence="18">
    <location>
        <position position="1"/>
    </location>
</feature>
<keyword evidence="8 14" id="KW-0106">Calcium</keyword>
<dbReference type="PhylomeDB" id="A7RJ23"/>
<dbReference type="AlphaFoldDB" id="A7RJ23"/>
<dbReference type="FunFam" id="3.40.390.10:FF:000068">
    <property type="entry name" value="Predicted protein"/>
    <property type="match status" value="1"/>
</dbReference>
<dbReference type="HOGENOM" id="CLU_015489_8_3_1"/>
<dbReference type="InParanoid" id="A7RJ23"/>
<name>A7RJ23_NEMVE</name>
<feature type="binding site" evidence="14">
    <location>
        <position position="308"/>
    </location>
    <ligand>
        <name>Ca(2+)</name>
        <dbReference type="ChEBI" id="CHEBI:29108"/>
        <label>5</label>
    </ligand>
</feature>
<feature type="binding site" evidence="13">
    <location>
        <position position="234"/>
    </location>
    <ligand>
        <name>Zn(2+)</name>
        <dbReference type="ChEBI" id="CHEBI:29105"/>
        <label>2</label>
        <note>catalytic</note>
    </ligand>
</feature>
<feature type="binding site" evidence="14">
    <location>
        <position position="206"/>
    </location>
    <ligand>
        <name>Ca(2+)</name>
        <dbReference type="ChEBI" id="CHEBI:29108"/>
        <label>3</label>
    </ligand>
</feature>
<dbReference type="InterPro" id="IPR001818">
    <property type="entry name" value="Pept_M10_metallopeptidase"/>
</dbReference>
<gene>
    <name evidence="18" type="ORF">NEMVEDRAFT_v1g32224</name>
</gene>
<sequence length="511" mass="58467">YLTKYGYLSPIDPRNGKIRTDKELKTAIKTLQRFGGFKATGDIEDPHLVDLLNRSRCGMPDVGPADVYKRKRRYLLQGSTWRTTVRQILTSKLLYKELWHETRARQNNRISFSTLKYRIENYTPDLPREEVDNAIRNALAMWAAVTPLTFIEVYDPRIEVEIRIRFVTGDHGDGYPFDGPGGTLAHAFYPHDNTGLSGDAHFDDEEYFTLRTDHGIDLFWVAVHEFGHSLGLDHSSNVDAIMYPFYRGYVPDFQLHYDDKAGVQAIYGTKTSITAKTVEPVTPTIHVDPTEAPGVADKCDPKGYFDTIVQTEEGYSYAFRGEYFWPIGDTGAWTGALKISDFWPGLQGVKDIDAAFYRNQDKVTFIIKGDKFWMFKNRTPLEGKQALPLSDPELALDSELVGMDAALQWAKNGKIYFFKGDRYWRYDPYKKLIDVGYPRLIQEGWNGAVPDNIQAAMQWKNQKSYFFKGNVYWAVDESSFPVKVLEVNPPYPRSIATYWMACSPEKLEGGK</sequence>
<dbReference type="InterPro" id="IPR033739">
    <property type="entry name" value="M10A_MMP"/>
</dbReference>
<dbReference type="GO" id="GO:0030574">
    <property type="term" value="P:collagen catabolic process"/>
    <property type="evidence" value="ECO:0000318"/>
    <property type="project" value="GO_Central"/>
</dbReference>
<feature type="binding site" evidence="14">
    <location>
        <position position="242"/>
    </location>
    <ligand>
        <name>Zn(2+)</name>
        <dbReference type="ChEBI" id="CHEBI:29105"/>
        <label>2</label>
        <note>catalytic</note>
    </ligand>
</feature>
<dbReference type="CDD" id="cd04278">
    <property type="entry name" value="ZnMc_MMP"/>
    <property type="match status" value="1"/>
</dbReference>
<dbReference type="PIRSF" id="PIRSF001191">
    <property type="entry name" value="Peptidase_M10A_matrix"/>
    <property type="match status" value="1"/>
</dbReference>
<keyword evidence="9" id="KW-0482">Metalloprotease</keyword>
<dbReference type="InterPro" id="IPR006026">
    <property type="entry name" value="Peptidase_Metallo"/>
</dbReference>
<feature type="binding site" evidence="14">
    <location>
        <position position="199"/>
    </location>
    <ligand>
        <name>Ca(2+)</name>
        <dbReference type="ChEBI" id="CHEBI:29108"/>
        <label>2</label>
    </ligand>
</feature>
<comment type="cofactor">
    <cofactor evidence="14">
        <name>Zn(2+)</name>
        <dbReference type="ChEBI" id="CHEBI:29105"/>
    </cofactor>
    <text evidence="14">Binds 2 Zn(2+) ions per subunit.</text>
</comment>
<dbReference type="FunFam" id="2.110.10.10:FF:000002">
    <property type="entry name" value="Matrix metallopeptidase 3"/>
    <property type="match status" value="1"/>
</dbReference>
<evidence type="ECO:0000259" key="17">
    <source>
        <dbReference type="SMART" id="SM00235"/>
    </source>
</evidence>
<evidence type="ECO:0000256" key="13">
    <source>
        <dbReference type="PIRSR" id="PIRSR001191-2"/>
    </source>
</evidence>
<dbReference type="Pfam" id="PF00045">
    <property type="entry name" value="Hemopexin"/>
    <property type="match status" value="2"/>
</dbReference>
<feature type="non-terminal residue" evidence="18">
    <location>
        <position position="511"/>
    </location>
</feature>
<feature type="binding site" evidence="14">
    <location>
        <position position="306"/>
    </location>
    <ligand>
        <name>Ca(2+)</name>
        <dbReference type="ChEBI" id="CHEBI:29108"/>
        <label>4</label>
    </ligand>
</feature>
<keyword evidence="3 13" id="KW-0479">Metal-binding</keyword>
<feature type="binding site" evidence="14">
    <location>
        <position position="203"/>
    </location>
    <ligand>
        <name>Ca(2+)</name>
        <dbReference type="ChEBI" id="CHEBI:29108"/>
        <label>3</label>
    </ligand>
</feature>
<evidence type="ECO:0000313" key="19">
    <source>
        <dbReference type="Proteomes" id="UP000001593"/>
    </source>
</evidence>
<keyword evidence="6" id="KW-0378">Hydrolase</keyword>
<evidence type="ECO:0000256" key="4">
    <source>
        <dbReference type="ARBA" id="ARBA00022729"/>
    </source>
</evidence>
<feature type="domain" description="Peptidase metallopeptidase" evidence="17">
    <location>
        <begin position="106"/>
        <end position="269"/>
    </location>
</feature>
<dbReference type="SMART" id="SM00235">
    <property type="entry name" value="ZnMc"/>
    <property type="match status" value="1"/>
</dbReference>
<dbReference type="InterPro" id="IPR036365">
    <property type="entry name" value="PGBD-like_sf"/>
</dbReference>
<dbReference type="OMA" id="KGDKFWM"/>
<feature type="binding site" evidence="13">
    <location>
        <position position="224"/>
    </location>
    <ligand>
        <name>Zn(2+)</name>
        <dbReference type="ChEBI" id="CHEBI:29105"/>
        <label>2</label>
        <note>catalytic</note>
    </ligand>
</feature>
<proteinExistence type="inferred from homology"/>
<dbReference type="InterPro" id="IPR021190">
    <property type="entry name" value="Pept_M10A"/>
</dbReference>
<comment type="cofactor">
    <cofactor evidence="14">
        <name>Ca(2+)</name>
        <dbReference type="ChEBI" id="CHEBI:29108"/>
    </cofactor>
    <text evidence="14">Can bind about 5 Ca(2+) ions per subunit.</text>
</comment>
<dbReference type="Gene3D" id="3.40.390.10">
    <property type="entry name" value="Collagenase (Catalytic Domain)"/>
    <property type="match status" value="1"/>
</dbReference>
<evidence type="ECO:0000256" key="1">
    <source>
        <dbReference type="ARBA" id="ARBA00010370"/>
    </source>
</evidence>
<keyword evidence="4" id="KW-0732">Signal</keyword>
<feature type="binding site" evidence="14">
    <location>
        <position position="206"/>
    </location>
    <ligand>
        <name>Ca(2+)</name>
        <dbReference type="ChEBI" id="CHEBI:29108"/>
        <label>1</label>
    </ligand>
</feature>
<dbReference type="FunCoup" id="A7RJ23">
    <property type="interactions" value="9"/>
</dbReference>
<feature type="binding site" evidence="14">
    <location>
        <position position="178"/>
    </location>
    <ligand>
        <name>Ca(2+)</name>
        <dbReference type="ChEBI" id="CHEBI:29108"/>
        <label>3</label>
    </ligand>
</feature>
<feature type="binding site" evidence="14">
    <location>
        <position position="353"/>
    </location>
    <ligand>
        <name>Ca(2+)</name>
        <dbReference type="ChEBI" id="CHEBI:29108"/>
        <label>4</label>
    </ligand>
</feature>
<dbReference type="SMART" id="SM00120">
    <property type="entry name" value="HX"/>
    <property type="match status" value="4"/>
</dbReference>
<dbReference type="GO" id="GO:0030198">
    <property type="term" value="P:extracellular matrix organization"/>
    <property type="evidence" value="ECO:0000318"/>
    <property type="project" value="GO_Central"/>
</dbReference>
<evidence type="ECO:0000256" key="9">
    <source>
        <dbReference type="ARBA" id="ARBA00023049"/>
    </source>
</evidence>
<evidence type="ECO:0000313" key="18">
    <source>
        <dbReference type="EMBL" id="EDO48502.1"/>
    </source>
</evidence>
<feature type="repeat" description="Hemopexin" evidence="16">
    <location>
        <begin position="400"/>
        <end position="448"/>
    </location>
</feature>
<feature type="active site" evidence="12">
    <location>
        <position position="225"/>
    </location>
</feature>
<comment type="similarity">
    <text evidence="1">Belongs to the peptidase M10A family.</text>
</comment>
<protein>
    <recommendedName>
        <fullName evidence="17">Peptidase metallopeptidase domain-containing protein</fullName>
    </recommendedName>
</protein>
<dbReference type="SUPFAM" id="SSF55486">
    <property type="entry name" value="Metalloproteases ('zincins'), catalytic domain"/>
    <property type="match status" value="1"/>
</dbReference>
<feature type="repeat" description="Hemopexin" evidence="16">
    <location>
        <begin position="450"/>
        <end position="502"/>
    </location>
</feature>
<dbReference type="SUPFAM" id="SSF50923">
    <property type="entry name" value="Hemopexin-like domain"/>
    <property type="match status" value="1"/>
</dbReference>
<dbReference type="InterPro" id="IPR000585">
    <property type="entry name" value="Hemopexin-like_dom"/>
</dbReference>
<evidence type="ECO:0000256" key="16">
    <source>
        <dbReference type="PROSITE-ProRule" id="PRU01011"/>
    </source>
</evidence>
<evidence type="ECO:0000256" key="14">
    <source>
        <dbReference type="PIRSR" id="PIRSR621190-2"/>
    </source>
</evidence>
<dbReference type="GO" id="GO:0031012">
    <property type="term" value="C:extracellular matrix"/>
    <property type="evidence" value="ECO:0007669"/>
    <property type="project" value="InterPro"/>
</dbReference>
<feature type="binding site" evidence="14">
    <location>
        <position position="201"/>
    </location>
    <ligand>
        <name>Zn(2+)</name>
        <dbReference type="ChEBI" id="CHEBI:29105"/>
        <label>1</label>
    </ligand>
</feature>
<dbReference type="CDD" id="cd00094">
    <property type="entry name" value="HX"/>
    <property type="match status" value="1"/>
</dbReference>
<feature type="binding site" evidence="14">
    <location>
        <position position="171"/>
    </location>
    <ligand>
        <name>Zn(2+)</name>
        <dbReference type="ChEBI" id="CHEBI:29105"/>
        <label>1</label>
    </ligand>
</feature>
<evidence type="ECO:0000256" key="8">
    <source>
        <dbReference type="ARBA" id="ARBA00022837"/>
    </source>
</evidence>
<dbReference type="PROSITE" id="PS51642">
    <property type="entry name" value="HEMOPEXIN_2"/>
    <property type="match status" value="3"/>
</dbReference>
<keyword evidence="10" id="KW-0865">Zymogen</keyword>
<evidence type="ECO:0000256" key="6">
    <source>
        <dbReference type="ARBA" id="ARBA00022801"/>
    </source>
</evidence>
<keyword evidence="11" id="KW-1015">Disulfide bond</keyword>
<feature type="binding site" evidence="14">
    <location>
        <position position="406"/>
    </location>
    <ligand>
        <name>Ca(2+)</name>
        <dbReference type="ChEBI" id="CHEBI:29108"/>
        <label>5</label>
    </ligand>
</feature>
<evidence type="ECO:0000256" key="12">
    <source>
        <dbReference type="PIRSR" id="PIRSR001191-1"/>
    </source>
</evidence>
<dbReference type="GO" id="GO:0008270">
    <property type="term" value="F:zinc ion binding"/>
    <property type="evidence" value="ECO:0007669"/>
    <property type="project" value="InterPro"/>
</dbReference>
<dbReference type="SUPFAM" id="SSF47090">
    <property type="entry name" value="PGBD-like"/>
    <property type="match status" value="1"/>
</dbReference>
<keyword evidence="19" id="KW-1185">Reference proteome</keyword>
<dbReference type="PANTHER" id="PTHR10201:SF291">
    <property type="entry name" value="MATRIX METALLOPROTEINASE 1, ISOFORM C-RELATED"/>
    <property type="match status" value="1"/>
</dbReference>
<dbReference type="Pfam" id="PF00413">
    <property type="entry name" value="Peptidase_M10"/>
    <property type="match status" value="1"/>
</dbReference>
<keyword evidence="2" id="KW-0645">Protease</keyword>
<keyword evidence="5" id="KW-0677">Repeat</keyword>
<dbReference type="PANTHER" id="PTHR10201">
    <property type="entry name" value="MATRIX METALLOPROTEINASE"/>
    <property type="match status" value="1"/>
</dbReference>
<evidence type="ECO:0000256" key="10">
    <source>
        <dbReference type="ARBA" id="ARBA00023145"/>
    </source>
</evidence>
<dbReference type="MEROPS" id="M10.001"/>
<feature type="binding site" evidence="14">
    <location>
        <position position="179"/>
    </location>
    <ligand>
        <name>Ca(2+)</name>
        <dbReference type="ChEBI" id="CHEBI:29108"/>
        <label>3</label>
    </ligand>
</feature>
<feature type="binding site" evidence="14">
    <location>
        <position position="204"/>
    </location>
    <ligand>
        <name>Ca(2+)</name>
        <dbReference type="ChEBI" id="CHEBI:29108"/>
        <label>1</label>
    </ligand>
</feature>
<organism evidence="18 19">
    <name type="scientific">Nematostella vectensis</name>
    <name type="common">Starlet sea anemone</name>
    <dbReference type="NCBI Taxonomy" id="45351"/>
    <lineage>
        <taxon>Eukaryota</taxon>
        <taxon>Metazoa</taxon>
        <taxon>Cnidaria</taxon>
        <taxon>Anthozoa</taxon>
        <taxon>Hexacorallia</taxon>
        <taxon>Actiniaria</taxon>
        <taxon>Edwardsiidae</taxon>
        <taxon>Nematostella</taxon>
    </lineage>
</organism>
<dbReference type="eggNOG" id="KOG1565">
    <property type="taxonomic scope" value="Eukaryota"/>
</dbReference>
<feature type="binding site" evidence="13">
    <location>
        <position position="228"/>
    </location>
    <ligand>
        <name>Zn(2+)</name>
        <dbReference type="ChEBI" id="CHEBI:29105"/>
        <label>2</label>
        <note>catalytic</note>
    </ligand>
</feature>
<dbReference type="GO" id="GO:0004222">
    <property type="term" value="F:metalloendopeptidase activity"/>
    <property type="evidence" value="ECO:0000318"/>
    <property type="project" value="GO_Central"/>
</dbReference>
<reference evidence="18 19" key="1">
    <citation type="journal article" date="2007" name="Science">
        <title>Sea anemone genome reveals ancestral eumetazoan gene repertoire and genomic organization.</title>
        <authorList>
            <person name="Putnam N.H."/>
            <person name="Srivastava M."/>
            <person name="Hellsten U."/>
            <person name="Dirks B."/>
            <person name="Chapman J."/>
            <person name="Salamov A."/>
            <person name="Terry A."/>
            <person name="Shapiro H."/>
            <person name="Lindquist E."/>
            <person name="Kapitonov V.V."/>
            <person name="Jurka J."/>
            <person name="Genikhovich G."/>
            <person name="Grigoriev I.V."/>
            <person name="Lucas S.M."/>
            <person name="Steele R.E."/>
            <person name="Finnerty J.R."/>
            <person name="Technau U."/>
            <person name="Martindale M.Q."/>
            <person name="Rokhsar D.S."/>
        </authorList>
    </citation>
    <scope>NUCLEOTIDE SEQUENCE [LARGE SCALE GENOMIC DNA]</scope>
    <source>
        <strain evidence="19">CH2 X CH6</strain>
    </source>
</reference>
<feature type="binding site" evidence="14">
    <location>
        <position position="173"/>
    </location>
    <ligand>
        <name>Zn(2+)</name>
        <dbReference type="ChEBI" id="CHEBI:29105"/>
        <label>1</label>
    </ligand>
</feature>
<evidence type="ECO:0000256" key="3">
    <source>
        <dbReference type="ARBA" id="ARBA00022723"/>
    </source>
</evidence>
<dbReference type="GO" id="GO:0006508">
    <property type="term" value="P:proteolysis"/>
    <property type="evidence" value="ECO:0007669"/>
    <property type="project" value="UniProtKB-KW"/>
</dbReference>
<evidence type="ECO:0000256" key="5">
    <source>
        <dbReference type="ARBA" id="ARBA00022737"/>
    </source>
</evidence>
<dbReference type="InterPro" id="IPR036375">
    <property type="entry name" value="Hemopexin-like_dom_sf"/>
</dbReference>
<feature type="binding site" evidence="14">
    <location>
        <position position="355"/>
    </location>
    <ligand>
        <name>Ca(2+)</name>
        <dbReference type="ChEBI" id="CHEBI:29108"/>
        <label>5</label>
    </ligand>
</feature>
<dbReference type="EMBL" id="DS469513">
    <property type="protein sequence ID" value="EDO48502.1"/>
    <property type="molecule type" value="Genomic_DNA"/>
</dbReference>
<dbReference type="STRING" id="45351.A7RJ23"/>
<evidence type="ECO:0000256" key="15">
    <source>
        <dbReference type="PIRSR" id="PIRSR621190-5"/>
    </source>
</evidence>
<evidence type="ECO:0000256" key="7">
    <source>
        <dbReference type="ARBA" id="ARBA00022833"/>
    </source>
</evidence>
<feature type="repeat" description="Hemopexin" evidence="16">
    <location>
        <begin position="349"/>
        <end position="396"/>
    </location>
</feature>
<dbReference type="PRINTS" id="PR00138">
    <property type="entry name" value="MATRIXIN"/>
</dbReference>
<evidence type="ECO:0000256" key="2">
    <source>
        <dbReference type="ARBA" id="ARBA00022670"/>
    </source>
</evidence>
<keyword evidence="7 13" id="KW-0862">Zinc</keyword>
<dbReference type="Proteomes" id="UP000001593">
    <property type="component" value="Unassembled WGS sequence"/>
</dbReference>
<dbReference type="InterPro" id="IPR018487">
    <property type="entry name" value="Hemopexin-like_repeat"/>
</dbReference>
<evidence type="ECO:0000256" key="11">
    <source>
        <dbReference type="ARBA" id="ARBA00023157"/>
    </source>
</evidence>